<protein>
    <submittedName>
        <fullName evidence="2">Uncharacterized protein</fullName>
    </submittedName>
</protein>
<organism evidence="2 3">
    <name type="scientific">Lactuca saligna</name>
    <name type="common">Willowleaf lettuce</name>
    <dbReference type="NCBI Taxonomy" id="75948"/>
    <lineage>
        <taxon>Eukaryota</taxon>
        <taxon>Viridiplantae</taxon>
        <taxon>Streptophyta</taxon>
        <taxon>Embryophyta</taxon>
        <taxon>Tracheophyta</taxon>
        <taxon>Spermatophyta</taxon>
        <taxon>Magnoliopsida</taxon>
        <taxon>eudicotyledons</taxon>
        <taxon>Gunneridae</taxon>
        <taxon>Pentapetalae</taxon>
        <taxon>asterids</taxon>
        <taxon>campanulids</taxon>
        <taxon>Asterales</taxon>
        <taxon>Asteraceae</taxon>
        <taxon>Cichorioideae</taxon>
        <taxon>Cichorieae</taxon>
        <taxon>Lactucinae</taxon>
        <taxon>Lactuca</taxon>
    </lineage>
</organism>
<dbReference type="Proteomes" id="UP001177003">
    <property type="component" value="Chromosome 2"/>
</dbReference>
<sequence length="160" mass="18587">MGLLLKLDTRPYTRYEAGATDPIHDIKSKQLVEQISSKLNKDHVQPQYGSNDEAVRTSQRERVGREEQDFGCNELKRMNKEENVLIWCRPYTQYDAGAIDPIHYMKSEQLVEQISGKLNKDHVQAQYGSNDEVVRTSQRERVGREEQDSGCNELKRMNKE</sequence>
<reference evidence="2" key="1">
    <citation type="submission" date="2023-04" db="EMBL/GenBank/DDBJ databases">
        <authorList>
            <person name="Vijverberg K."/>
            <person name="Xiong W."/>
            <person name="Schranz E."/>
        </authorList>
    </citation>
    <scope>NUCLEOTIDE SEQUENCE</scope>
</reference>
<accession>A0AA35YG59</accession>
<evidence type="ECO:0000313" key="2">
    <source>
        <dbReference type="EMBL" id="CAI9273318.1"/>
    </source>
</evidence>
<proteinExistence type="predicted"/>
<feature type="region of interest" description="Disordered" evidence="1">
    <location>
        <begin position="125"/>
        <end position="160"/>
    </location>
</feature>
<evidence type="ECO:0000313" key="3">
    <source>
        <dbReference type="Proteomes" id="UP001177003"/>
    </source>
</evidence>
<name>A0AA35YG59_LACSI</name>
<feature type="compositionally biased region" description="Basic and acidic residues" evidence="1">
    <location>
        <begin position="53"/>
        <end position="67"/>
    </location>
</feature>
<dbReference type="EMBL" id="OX465078">
    <property type="protein sequence ID" value="CAI9273318.1"/>
    <property type="molecule type" value="Genomic_DNA"/>
</dbReference>
<keyword evidence="3" id="KW-1185">Reference proteome</keyword>
<feature type="compositionally biased region" description="Basic and acidic residues" evidence="1">
    <location>
        <begin position="132"/>
        <end position="160"/>
    </location>
</feature>
<dbReference type="AlphaFoldDB" id="A0AA35YG59"/>
<gene>
    <name evidence="2" type="ORF">LSALG_LOCUS13476</name>
</gene>
<feature type="region of interest" description="Disordered" evidence="1">
    <location>
        <begin position="39"/>
        <end position="67"/>
    </location>
</feature>
<evidence type="ECO:0000256" key="1">
    <source>
        <dbReference type="SAM" id="MobiDB-lite"/>
    </source>
</evidence>